<dbReference type="EMBL" id="JBBNAE010000009">
    <property type="protein sequence ID" value="KAK9096599.1"/>
    <property type="molecule type" value="Genomic_DNA"/>
</dbReference>
<dbReference type="Pfam" id="PF09743">
    <property type="entry name" value="E3_UFM1_ligase"/>
    <property type="match status" value="1"/>
</dbReference>
<dbReference type="AlphaFoldDB" id="A0AAP0HSG6"/>
<comment type="caution">
    <text evidence="2">The sequence shown here is derived from an EMBL/GenBank/DDBJ whole genome shotgun (WGS) entry which is preliminary data.</text>
</comment>
<reference evidence="2 3" key="1">
    <citation type="submission" date="2024-01" db="EMBL/GenBank/DDBJ databases">
        <title>Genome assemblies of Stephania.</title>
        <authorList>
            <person name="Yang L."/>
        </authorList>
    </citation>
    <scope>NUCLEOTIDE SEQUENCE [LARGE SCALE GENOMIC DNA]</scope>
    <source>
        <strain evidence="2">QJT</strain>
        <tissue evidence="2">Leaf</tissue>
    </source>
</reference>
<evidence type="ECO:0000313" key="2">
    <source>
        <dbReference type="EMBL" id="KAK9096599.1"/>
    </source>
</evidence>
<gene>
    <name evidence="2" type="ORF">Sjap_022096</name>
</gene>
<proteinExistence type="predicted"/>
<name>A0AAP0HSG6_9MAGN</name>
<dbReference type="InterPro" id="IPR056579">
    <property type="entry name" value="Ufl1_N"/>
</dbReference>
<organism evidence="2 3">
    <name type="scientific">Stephania japonica</name>
    <dbReference type="NCBI Taxonomy" id="461633"/>
    <lineage>
        <taxon>Eukaryota</taxon>
        <taxon>Viridiplantae</taxon>
        <taxon>Streptophyta</taxon>
        <taxon>Embryophyta</taxon>
        <taxon>Tracheophyta</taxon>
        <taxon>Spermatophyta</taxon>
        <taxon>Magnoliopsida</taxon>
        <taxon>Ranunculales</taxon>
        <taxon>Menispermaceae</taxon>
        <taxon>Menispermoideae</taxon>
        <taxon>Cissampelideae</taxon>
        <taxon>Stephania</taxon>
    </lineage>
</organism>
<feature type="domain" description="E3 UFM1-protein ligase 1-like N-terminal" evidence="1">
    <location>
        <begin position="37"/>
        <end position="92"/>
    </location>
</feature>
<dbReference type="Proteomes" id="UP001417504">
    <property type="component" value="Unassembled WGS sequence"/>
</dbReference>
<protein>
    <recommendedName>
        <fullName evidence="1">E3 UFM1-protein ligase 1-like N-terminal domain-containing protein</fullName>
    </recommendedName>
</protein>
<sequence>MMLLARYLDLCGVHRAISHGIGLKVQPKQDDLLQQQLQENNGALGPIFHSSFNGLMKECEILGSIRVGVHWTPIVFANCQRDSVDPFFSQIGLYCNHEEEAASSSDEEMVDGDANIDDEEIVDEDANINVEEMVDAKIDDKEMVDANMLILTTKK</sequence>
<keyword evidence="3" id="KW-1185">Reference proteome</keyword>
<accession>A0AAP0HSG6</accession>
<evidence type="ECO:0000313" key="3">
    <source>
        <dbReference type="Proteomes" id="UP001417504"/>
    </source>
</evidence>
<evidence type="ECO:0000259" key="1">
    <source>
        <dbReference type="Pfam" id="PF09743"/>
    </source>
</evidence>